<evidence type="ECO:0000313" key="1">
    <source>
        <dbReference type="EMBL" id="ACU20498.1"/>
    </source>
</evidence>
<organism evidence="1">
    <name type="scientific">Glycine max</name>
    <name type="common">Soybean</name>
    <name type="synonym">Glycine hispida</name>
    <dbReference type="NCBI Taxonomy" id="3847"/>
    <lineage>
        <taxon>Eukaryota</taxon>
        <taxon>Viridiplantae</taxon>
        <taxon>Streptophyta</taxon>
        <taxon>Embryophyta</taxon>
        <taxon>Tracheophyta</taxon>
        <taxon>Spermatophyta</taxon>
        <taxon>Magnoliopsida</taxon>
        <taxon>eudicotyledons</taxon>
        <taxon>Gunneridae</taxon>
        <taxon>Pentapetalae</taxon>
        <taxon>rosids</taxon>
        <taxon>fabids</taxon>
        <taxon>Fabales</taxon>
        <taxon>Fabaceae</taxon>
        <taxon>Papilionoideae</taxon>
        <taxon>50 kb inversion clade</taxon>
        <taxon>NPAAA clade</taxon>
        <taxon>indigoferoid/millettioid clade</taxon>
        <taxon>Phaseoleae</taxon>
        <taxon>Glycine</taxon>
        <taxon>Glycine subgen. Soja</taxon>
    </lineage>
</organism>
<proteinExistence type="evidence at transcript level"/>
<protein>
    <submittedName>
        <fullName evidence="1">Uncharacterized protein</fullName>
    </submittedName>
</protein>
<accession>C6TF96</accession>
<name>C6TF96_SOYBN</name>
<dbReference type="AlphaFoldDB" id="C6TF96"/>
<reference evidence="1" key="1">
    <citation type="submission" date="2009-08" db="EMBL/GenBank/DDBJ databases">
        <authorList>
            <person name="Cheung F."/>
            <person name="Xiao Y."/>
            <person name="Chan A."/>
            <person name="Moskal W."/>
            <person name="Town C.D."/>
        </authorList>
    </citation>
    <scope>NUCLEOTIDE SEQUENCE</scope>
</reference>
<dbReference type="EMBL" id="BT096280">
    <property type="protein sequence ID" value="ACU20498.1"/>
    <property type="molecule type" value="mRNA"/>
</dbReference>
<sequence length="103" mass="11697">MKNKGDAEAQDKNKCCKPFILDFAITNWNETLYIFYSFTCFAYKVTHLDTSTKGNPQIIAWCAKNTPMGKDIRPDQAPNSSKKAKILVHRASLRTFDCSQALM</sequence>